<dbReference type="Proteomes" id="UP000222417">
    <property type="component" value="Segment"/>
</dbReference>
<evidence type="ECO:0000313" key="2">
    <source>
        <dbReference type="Proteomes" id="UP000222417"/>
    </source>
</evidence>
<protein>
    <recommendedName>
        <fullName evidence="3">Tape measure chaperone</fullName>
    </recommendedName>
</protein>
<evidence type="ECO:0008006" key="3">
    <source>
        <dbReference type="Google" id="ProtNLM"/>
    </source>
</evidence>
<proteinExistence type="predicted"/>
<evidence type="ECO:0000313" key="1">
    <source>
        <dbReference type="EMBL" id="AQT25308.1"/>
    </source>
</evidence>
<organism evidence="1 2">
    <name type="scientific">Providencia phage vB_PreS_PR1</name>
    <dbReference type="NCBI Taxonomy" id="1931407"/>
    <lineage>
        <taxon>Viruses</taxon>
        <taxon>Duplodnaviria</taxon>
        <taxon>Heunggongvirae</taxon>
        <taxon>Uroviricota</taxon>
        <taxon>Caudoviricetes</taxon>
        <taxon>Demerecviridae</taxon>
        <taxon>Priunavirus</taxon>
        <taxon>Priunavirus PR1</taxon>
    </lineage>
</organism>
<dbReference type="EMBL" id="KY363465">
    <property type="protein sequence ID" value="AQT25308.1"/>
    <property type="molecule type" value="Genomic_DNA"/>
</dbReference>
<reference evidence="1 2" key="1">
    <citation type="submission" date="2016-12" db="EMBL/GenBank/DDBJ databases">
        <title>Providencia rettgeri phage vB-PreS_PR1 - a deep-branching member of the T5-like siphoviruses.</title>
        <authorList>
            <person name="Oliveira H."/>
            <person name="Pinto G."/>
            <person name="Hendrix H."/>
            <person name="Noben J.-P."/>
            <person name="Gawor J."/>
            <person name="Lobocka M."/>
            <person name="Lavigne R."/>
            <person name="Azeredo J."/>
        </authorList>
    </citation>
    <scope>NUCLEOTIDE SEQUENCE [LARGE SCALE GENOMIC DNA]</scope>
</reference>
<sequence length="109" mass="12135">MCEQLGMTPDPAQMPMDIHSLDTLCQEAVAIFNILNDTFVPGTYPMYNGKDLSGLSLAFELFDISDREAKLQMLEFIRVLDSEAKKSAIAEYKKATKVGNKSNVTNKRA</sequence>
<gene>
    <name evidence="1" type="ORF">PR1_140</name>
</gene>
<accession>A0A1S6KV45</accession>
<keyword evidence="2" id="KW-1185">Reference proteome</keyword>
<dbReference type="OrthoDB" id="15571at10239"/>
<name>A0A1S6KV45_9CAUD</name>